<dbReference type="PROSITE" id="PS51257">
    <property type="entry name" value="PROKAR_LIPOPROTEIN"/>
    <property type="match status" value="1"/>
</dbReference>
<protein>
    <recommendedName>
        <fullName evidence="4">Lipoprotein</fullName>
    </recommendedName>
</protein>
<gene>
    <name evidence="2" type="ORF">GCM10011611_35200</name>
</gene>
<dbReference type="AlphaFoldDB" id="A0A8J2YV13"/>
<evidence type="ECO:0000313" key="2">
    <source>
        <dbReference type="EMBL" id="GGF26110.1"/>
    </source>
</evidence>
<dbReference type="Proteomes" id="UP000646365">
    <property type="component" value="Unassembled WGS sequence"/>
</dbReference>
<accession>A0A8J2YV13</accession>
<name>A0A8J2YV13_9PROT</name>
<feature type="chain" id="PRO_5035310142" description="Lipoprotein" evidence="1">
    <location>
        <begin position="16"/>
        <end position="275"/>
    </location>
</feature>
<sequence>MRSLAKSILPLTLLAACTDLTPVANFAKSGAEIAGGTDVFDGYVAAEANAVRLAVPPSDRPSPTDLQLRQAAEVRYAKAAGLAAGDAAGLKVLSLYLTVLGNLASGTLIDVKDAAGSIGTPGAVPGAGTAPAGSLLQFLVSAPLDAWRNREVGDLIRGANPDVMVLCTDLATAARAVAEAWKADGLAAKAYYARIPGPANDIRGSVLMAALANQEAAGFALNQQKATALATALDKVCSGQKILYDNVDRLDLATVSALLAGYQAEIQSASKLVFK</sequence>
<evidence type="ECO:0000256" key="1">
    <source>
        <dbReference type="SAM" id="SignalP"/>
    </source>
</evidence>
<dbReference type="RefSeq" id="WP_189048107.1">
    <property type="nucleotide sequence ID" value="NZ_BMJQ01000009.1"/>
</dbReference>
<feature type="signal peptide" evidence="1">
    <location>
        <begin position="1"/>
        <end position="15"/>
    </location>
</feature>
<comment type="caution">
    <text evidence="2">The sequence shown here is derived from an EMBL/GenBank/DDBJ whole genome shotgun (WGS) entry which is preliminary data.</text>
</comment>
<reference evidence="2" key="1">
    <citation type="journal article" date="2014" name="Int. J. Syst. Evol. Microbiol.">
        <title>Complete genome sequence of Corynebacterium casei LMG S-19264T (=DSM 44701T), isolated from a smear-ripened cheese.</title>
        <authorList>
            <consortium name="US DOE Joint Genome Institute (JGI-PGF)"/>
            <person name="Walter F."/>
            <person name="Albersmeier A."/>
            <person name="Kalinowski J."/>
            <person name="Ruckert C."/>
        </authorList>
    </citation>
    <scope>NUCLEOTIDE SEQUENCE</scope>
    <source>
        <strain evidence="2">CGMCC 1.15725</strain>
    </source>
</reference>
<proteinExistence type="predicted"/>
<evidence type="ECO:0000313" key="3">
    <source>
        <dbReference type="Proteomes" id="UP000646365"/>
    </source>
</evidence>
<reference evidence="2" key="2">
    <citation type="submission" date="2020-09" db="EMBL/GenBank/DDBJ databases">
        <authorList>
            <person name="Sun Q."/>
            <person name="Zhou Y."/>
        </authorList>
    </citation>
    <scope>NUCLEOTIDE SEQUENCE</scope>
    <source>
        <strain evidence="2">CGMCC 1.15725</strain>
    </source>
</reference>
<dbReference type="EMBL" id="BMJQ01000009">
    <property type="protein sequence ID" value="GGF26110.1"/>
    <property type="molecule type" value="Genomic_DNA"/>
</dbReference>
<keyword evidence="1" id="KW-0732">Signal</keyword>
<evidence type="ECO:0008006" key="4">
    <source>
        <dbReference type="Google" id="ProtNLM"/>
    </source>
</evidence>
<organism evidence="2 3">
    <name type="scientific">Aliidongia dinghuensis</name>
    <dbReference type="NCBI Taxonomy" id="1867774"/>
    <lineage>
        <taxon>Bacteria</taxon>
        <taxon>Pseudomonadati</taxon>
        <taxon>Pseudomonadota</taxon>
        <taxon>Alphaproteobacteria</taxon>
        <taxon>Rhodospirillales</taxon>
        <taxon>Dongiaceae</taxon>
        <taxon>Aliidongia</taxon>
    </lineage>
</organism>
<keyword evidence="3" id="KW-1185">Reference proteome</keyword>